<dbReference type="InterPro" id="IPR036188">
    <property type="entry name" value="FAD/NAD-bd_sf"/>
</dbReference>
<dbReference type="InterPro" id="IPR013785">
    <property type="entry name" value="Aldolase_TIM"/>
</dbReference>
<evidence type="ECO:0000256" key="4">
    <source>
        <dbReference type="ARBA" id="ARBA00023002"/>
    </source>
</evidence>
<dbReference type="InterPro" id="IPR051793">
    <property type="entry name" value="NADH:flavin_oxidoreductase"/>
</dbReference>
<protein>
    <recommendedName>
        <fullName evidence="5">FAD/NAD(P)-binding domain-containing protein</fullName>
    </recommendedName>
</protein>
<dbReference type="EMBL" id="BART01002124">
    <property type="protein sequence ID" value="GAG56816.1"/>
    <property type="molecule type" value="Genomic_DNA"/>
</dbReference>
<dbReference type="SUPFAM" id="SSF51395">
    <property type="entry name" value="FMN-linked oxidoreductases"/>
    <property type="match status" value="1"/>
</dbReference>
<dbReference type="InterPro" id="IPR023753">
    <property type="entry name" value="FAD/NAD-binding_dom"/>
</dbReference>
<dbReference type="PRINTS" id="PR00411">
    <property type="entry name" value="PNDRDTASEI"/>
</dbReference>
<dbReference type="PANTHER" id="PTHR42917:SF2">
    <property type="entry name" value="2,4-DIENOYL-COA REDUCTASE [(2E)-ENOYL-COA-PRODUCING]"/>
    <property type="match status" value="1"/>
</dbReference>
<sequence length="365" mass="40138">DPFIGEKILREGKADFIALGRRLLADPELPNKIASGRLEDIAPCTACLGCIERIYITHEPVTCRVNAALGKEREYEIKAAKKKKRVMVVGGGPAGLEAARVAALRRHEVVLYEREHSLGGATRLAGLVKGLEIEDLVGLTRYLKTQIGKLGVRVRLGKEVNLAVVEEIKPDVVILATGGIPADPEIAGINRGNVVSTPDIYRMVRTYLRFFGARGLRWLTRFWMPVGKRVVIIGGGIQGCELAEFLVKRGRKVTIVEASDELGTEMASYHKIALLRWLTKKGAVWFTGVKCEEITDKGLTIITKEGERRTIEADTIVPAIPLRPNTELFQALEGKVPEIYPIGDCREPHLILEAIADGSRIGRAI</sequence>
<accession>X1A9E5</accession>
<dbReference type="Gene3D" id="3.40.50.720">
    <property type="entry name" value="NAD(P)-binding Rossmann-like Domain"/>
    <property type="match status" value="1"/>
</dbReference>
<evidence type="ECO:0000256" key="3">
    <source>
        <dbReference type="ARBA" id="ARBA00022643"/>
    </source>
</evidence>
<dbReference type="PRINTS" id="PR00368">
    <property type="entry name" value="FADPNR"/>
</dbReference>
<keyword evidence="3" id="KW-0288">FMN</keyword>
<comment type="cofactor">
    <cofactor evidence="1">
        <name>FMN</name>
        <dbReference type="ChEBI" id="CHEBI:58210"/>
    </cofactor>
</comment>
<dbReference type="PANTHER" id="PTHR42917">
    <property type="entry name" value="2,4-DIENOYL-COA REDUCTASE"/>
    <property type="match status" value="1"/>
</dbReference>
<organism evidence="6">
    <name type="scientific">marine sediment metagenome</name>
    <dbReference type="NCBI Taxonomy" id="412755"/>
    <lineage>
        <taxon>unclassified sequences</taxon>
        <taxon>metagenomes</taxon>
        <taxon>ecological metagenomes</taxon>
    </lineage>
</organism>
<feature type="domain" description="FAD/NAD(P)-binding" evidence="5">
    <location>
        <begin position="85"/>
        <end position="356"/>
    </location>
</feature>
<evidence type="ECO:0000256" key="2">
    <source>
        <dbReference type="ARBA" id="ARBA00022630"/>
    </source>
</evidence>
<evidence type="ECO:0000313" key="6">
    <source>
        <dbReference type="EMBL" id="GAG56816.1"/>
    </source>
</evidence>
<evidence type="ECO:0000259" key="5">
    <source>
        <dbReference type="Pfam" id="PF07992"/>
    </source>
</evidence>
<proteinExistence type="predicted"/>
<gene>
    <name evidence="6" type="ORF">S01H4_06750</name>
</gene>
<name>X1A9E5_9ZZZZ</name>
<feature type="non-terminal residue" evidence="6">
    <location>
        <position position="1"/>
    </location>
</feature>
<dbReference type="Gene3D" id="3.20.20.70">
    <property type="entry name" value="Aldolase class I"/>
    <property type="match status" value="1"/>
</dbReference>
<dbReference type="AlphaFoldDB" id="X1A9E5"/>
<dbReference type="SUPFAM" id="SSF51905">
    <property type="entry name" value="FAD/NAD(P)-binding domain"/>
    <property type="match status" value="1"/>
</dbReference>
<keyword evidence="2" id="KW-0285">Flavoprotein</keyword>
<keyword evidence="4" id="KW-0560">Oxidoreductase</keyword>
<evidence type="ECO:0000256" key="1">
    <source>
        <dbReference type="ARBA" id="ARBA00001917"/>
    </source>
</evidence>
<comment type="caution">
    <text evidence="6">The sequence shown here is derived from an EMBL/GenBank/DDBJ whole genome shotgun (WGS) entry which is preliminary data.</text>
</comment>
<dbReference type="GO" id="GO:0016491">
    <property type="term" value="F:oxidoreductase activity"/>
    <property type="evidence" value="ECO:0007669"/>
    <property type="project" value="UniProtKB-KW"/>
</dbReference>
<dbReference type="Pfam" id="PF07992">
    <property type="entry name" value="Pyr_redox_2"/>
    <property type="match status" value="1"/>
</dbReference>
<dbReference type="Gene3D" id="3.50.50.60">
    <property type="entry name" value="FAD/NAD(P)-binding domain"/>
    <property type="match status" value="1"/>
</dbReference>
<reference evidence="6" key="1">
    <citation type="journal article" date="2014" name="Front. Microbiol.">
        <title>High frequency of phylogenetically diverse reductive dehalogenase-homologous genes in deep subseafloor sedimentary metagenomes.</title>
        <authorList>
            <person name="Kawai M."/>
            <person name="Futagami T."/>
            <person name="Toyoda A."/>
            <person name="Takaki Y."/>
            <person name="Nishi S."/>
            <person name="Hori S."/>
            <person name="Arai W."/>
            <person name="Tsubouchi T."/>
            <person name="Morono Y."/>
            <person name="Uchiyama I."/>
            <person name="Ito T."/>
            <person name="Fujiyama A."/>
            <person name="Inagaki F."/>
            <person name="Takami H."/>
        </authorList>
    </citation>
    <scope>NUCLEOTIDE SEQUENCE</scope>
    <source>
        <strain evidence="6">Expedition CK06-06</strain>
    </source>
</reference>